<evidence type="ECO:0000256" key="2">
    <source>
        <dbReference type="ARBA" id="ARBA00004496"/>
    </source>
</evidence>
<feature type="compositionally biased region" description="Basic and acidic residues" evidence="13">
    <location>
        <begin position="108"/>
        <end position="125"/>
    </location>
</feature>
<dbReference type="InterPro" id="IPR010610">
    <property type="entry name" value="EryCIII-like_C"/>
</dbReference>
<feature type="compositionally biased region" description="Polar residues" evidence="13">
    <location>
        <begin position="1447"/>
        <end position="1457"/>
    </location>
</feature>
<dbReference type="Pfam" id="PF02893">
    <property type="entry name" value="GRAM"/>
    <property type="match status" value="2"/>
</dbReference>
<keyword evidence="8" id="KW-0072">Autophagy</keyword>
<organism evidence="15 16">
    <name type="scientific">Periconia macrospinosa</name>
    <dbReference type="NCBI Taxonomy" id="97972"/>
    <lineage>
        <taxon>Eukaryota</taxon>
        <taxon>Fungi</taxon>
        <taxon>Dikarya</taxon>
        <taxon>Ascomycota</taxon>
        <taxon>Pezizomycotina</taxon>
        <taxon>Dothideomycetes</taxon>
        <taxon>Pleosporomycetidae</taxon>
        <taxon>Pleosporales</taxon>
        <taxon>Massarineae</taxon>
        <taxon>Periconiaceae</taxon>
        <taxon>Periconia</taxon>
    </lineage>
</organism>
<name>A0A2V1DN77_9PLEO</name>
<feature type="compositionally biased region" description="Polar residues" evidence="13">
    <location>
        <begin position="632"/>
        <end position="646"/>
    </location>
</feature>
<dbReference type="InterPro" id="IPR002213">
    <property type="entry name" value="UDP_glucos_trans"/>
</dbReference>
<keyword evidence="9" id="KW-0472">Membrane</keyword>
<comment type="subcellular location">
    <subcellularLocation>
        <location evidence="2">Cytoplasm</location>
    </subcellularLocation>
    <subcellularLocation>
        <location evidence="1">Membrane</location>
        <topology evidence="1">Peripheral membrane protein</topology>
    </subcellularLocation>
</comment>
<dbReference type="CDD" id="cd13216">
    <property type="entry name" value="PH-GRAM2_AGT26"/>
    <property type="match status" value="1"/>
</dbReference>
<dbReference type="InterPro" id="IPR048066">
    <property type="entry name" value="ATG26_PH_GRAM1"/>
</dbReference>
<dbReference type="FunFam" id="3.40.50.2000:FF:000029">
    <property type="entry name" value="Sterol 3-beta-glucosyltransferase"/>
    <property type="match status" value="1"/>
</dbReference>
<feature type="compositionally biased region" description="Basic and acidic residues" evidence="13">
    <location>
        <begin position="23"/>
        <end position="35"/>
    </location>
</feature>
<dbReference type="GO" id="GO:0006914">
    <property type="term" value="P:autophagy"/>
    <property type="evidence" value="ECO:0007669"/>
    <property type="project" value="UniProtKB-KW"/>
</dbReference>
<dbReference type="SMART" id="SM00568">
    <property type="entry name" value="GRAM"/>
    <property type="match status" value="2"/>
</dbReference>
<dbReference type="STRING" id="97972.A0A2V1DN77"/>
<feature type="domain" description="PH" evidence="14">
    <location>
        <begin position="282"/>
        <end position="379"/>
    </location>
</feature>
<feature type="compositionally biased region" description="Polar residues" evidence="13">
    <location>
        <begin position="156"/>
        <end position="168"/>
    </location>
</feature>
<feature type="compositionally biased region" description="Basic residues" evidence="13">
    <location>
        <begin position="11"/>
        <end position="22"/>
    </location>
</feature>
<gene>
    <name evidence="15" type="ORF">DM02DRAFT_729501</name>
</gene>
<dbReference type="GO" id="GO:0016020">
    <property type="term" value="C:membrane"/>
    <property type="evidence" value="ECO:0007669"/>
    <property type="project" value="UniProtKB-SubCell"/>
</dbReference>
<dbReference type="GO" id="GO:0016906">
    <property type="term" value="F:sterol 3-beta-glucosyltransferase activity"/>
    <property type="evidence" value="ECO:0007669"/>
    <property type="project" value="UniProtKB-EC"/>
</dbReference>
<dbReference type="EC" id="2.4.1.173" evidence="4"/>
<sequence>MASEERAGQRIGRKLTKKRRESRRISLDIPERFQDGADAEDDVTAPKRNNTISMNQSIFSMIARAGQQSQTDLGRMEEVDSGDSDEEGKRKIPYHSLDGAARVSRLSSAHDFKKPPESHEDGKLLKEKHKRTKSDHKLLRSLPKLRISNKKESKSEAPSTERMSSSQFLPPHPSHGDPNSSPGEAPPLRPKSKITPGQEIHVEKRRSGADKMKLGNSGGLTKGKGSVNLAQRLQQVFEFEEVEEVISEYPCWLLQSILLQGYMYITQKHVCFYAYIPKKHHDVGKSGYLSKRGRSKYNRYWFTMKGDVLAYYTNPTELYFPRNRINLQYAISAEVLETKDKNKDETIFVVETDERRYQFKADSAVSAKEWVRSIQKVIFRTHNEGNSVKISLPIQNVLEIEESTILDFAETVKVRVIDNDETYAIDEYFFSFFHRGQDALNVLRIMINDNEHHQPSQGNDQNAVTPTALGSSSKADPIGISRNAANTHHIEENVRATLSPLPAPLVGRSSMSADSRSSLDVNRKSVDVRRSMDTSRVLRRPSYEVRRSFSGTRQDKQSKNRSGDKSPLSPKVVDTSDSTSNSIGPGTESSAAIQSIDESSASASQILDRSDVFNAPALQSPGVAASDRTDSLARQSQDTTRSSNAVNPHLTGKAPHSSRRPLGSPGNLPTSLDAPDVEDDQDAQHINARLSTSTTALQDIASYPLKQASGIAGFLRTRSKRMGNLLASESMGYYEKVSGMLAGGRKHYNTVDGLQPDDQVHGLEEDEDAAKAAEHFREHFAFSETEHLQSSYFASLQRILPNYGKIYISGRFLCFRSLVPTLKTKIILPMRDIENVSKEKGFRLGYHGLVVVIRGHEELFFEFSKAEYRDECAISILRTLESTKYIEDERSSSSDVDSEEEAAKAEHDLLQAARQSSGPDLTASESLVARAADHDRIPLVFDDPLASIVDFKPSEALKIVCLTIGSRGDVQPYIALCKELLKEGHKPKIATHAEFEPWVRKHGIDFAPVDGNPAELMRICVEHGMFTYNFMKEANSKFRGWLDDVCSSAWRACQGADVLIESPSAMAGIHIAEALEIPYFRAFTMPWSRTRAYPHAFSVSEKKMGGGINLLTYVGFDKIFWTAISGQVNKWRRSELGLQNTSQSKMQANFRPFLYNFSPSVVPPPLDWPDWIRVTGYWFLDEADTYEPPADLVGFIEQARKDEKKLVYVGFGSIVIDDPAALTKAVVDSVLKADVRCVLSKGWSDRLNPKDASKPEVPLPPEIFQIQAAPHDWLFKQMDAAVHHGGSGTTGASLRAGIPTIIKPFFGDQFFFASRVEDLGVGIWLKKVNTSVFSRALWEATNSQRMVIKARVLGEKIRKEQENGTQTAIQTMYRELDRAKALVKKHQQDDEFDDDECEDDWTMVDDEGEIDFSPPPGLPPAAPEMRLPRGGGSPALGSMVMKGAGASTRTSESAYRG</sequence>
<feature type="compositionally biased region" description="Basic and acidic residues" evidence="13">
    <location>
        <begin position="541"/>
        <end position="564"/>
    </location>
</feature>
<dbReference type="Gene3D" id="2.30.29.30">
    <property type="entry name" value="Pleckstrin-homology domain (PH domain)/Phosphotyrosine-binding domain (PTB)"/>
    <property type="match status" value="3"/>
</dbReference>
<evidence type="ECO:0000256" key="12">
    <source>
        <dbReference type="ARBA" id="ARBA00049453"/>
    </source>
</evidence>
<evidence type="ECO:0000256" key="5">
    <source>
        <dbReference type="ARBA" id="ARBA00022490"/>
    </source>
</evidence>
<dbReference type="Pfam" id="PF06722">
    <property type="entry name" value="EryCIII-like_C"/>
    <property type="match status" value="1"/>
</dbReference>
<dbReference type="Gene3D" id="3.40.50.2000">
    <property type="entry name" value="Glycogen Phosphorylase B"/>
    <property type="match status" value="2"/>
</dbReference>
<dbReference type="InterPro" id="IPR004276">
    <property type="entry name" value="GlycoTrans_28_N"/>
</dbReference>
<feature type="compositionally biased region" description="Basic and acidic residues" evidence="13">
    <location>
        <begin position="200"/>
        <end position="213"/>
    </location>
</feature>
<dbReference type="CDD" id="cd13215">
    <property type="entry name" value="PH-GRAM1_AGT26"/>
    <property type="match status" value="1"/>
</dbReference>
<dbReference type="SUPFAM" id="SSF50729">
    <property type="entry name" value="PH domain-like"/>
    <property type="match status" value="1"/>
</dbReference>
<evidence type="ECO:0000256" key="9">
    <source>
        <dbReference type="ARBA" id="ARBA00023136"/>
    </source>
</evidence>
<comment type="catalytic activity">
    <reaction evidence="11">
        <text>ergosterol + UDP-alpha-D-glucose = ergosteryl 3-beta-D-glucoside + UDP + H(+)</text>
        <dbReference type="Rhea" id="RHEA:61836"/>
        <dbReference type="ChEBI" id="CHEBI:15378"/>
        <dbReference type="ChEBI" id="CHEBI:16933"/>
        <dbReference type="ChEBI" id="CHEBI:52973"/>
        <dbReference type="ChEBI" id="CHEBI:58223"/>
        <dbReference type="ChEBI" id="CHEBI:58885"/>
    </reaction>
    <physiologicalReaction direction="left-to-right" evidence="11">
        <dbReference type="Rhea" id="RHEA:61837"/>
    </physiologicalReaction>
</comment>
<dbReference type="InterPro" id="IPR004182">
    <property type="entry name" value="GRAM"/>
</dbReference>
<feature type="compositionally biased region" description="Polar residues" evidence="13">
    <location>
        <begin position="575"/>
        <end position="597"/>
    </location>
</feature>
<feature type="compositionally biased region" description="Low complexity" evidence="13">
    <location>
        <begin position="509"/>
        <end position="518"/>
    </location>
</feature>
<feature type="compositionally biased region" description="Basic and acidic residues" evidence="13">
    <location>
        <begin position="521"/>
        <end position="533"/>
    </location>
</feature>
<protein>
    <recommendedName>
        <fullName evidence="4">sterol 3beta-glucosyltransferase</fullName>
        <ecNumber evidence="4">2.4.1.173</ecNumber>
    </recommendedName>
    <alternativeName>
        <fullName evidence="10">Autophagy-related protein 26</fullName>
    </alternativeName>
</protein>
<evidence type="ECO:0000313" key="15">
    <source>
        <dbReference type="EMBL" id="PVH99083.1"/>
    </source>
</evidence>
<feature type="compositionally biased region" description="Polar residues" evidence="13">
    <location>
        <begin position="455"/>
        <end position="474"/>
    </location>
</feature>
<dbReference type="FunFam" id="3.40.50.2000:FF:000009">
    <property type="entry name" value="Sterol 3-beta-glucosyltransferase UGT80A2"/>
    <property type="match status" value="1"/>
</dbReference>
<dbReference type="GO" id="GO:0016125">
    <property type="term" value="P:sterol metabolic process"/>
    <property type="evidence" value="ECO:0007669"/>
    <property type="project" value="TreeGrafter"/>
</dbReference>
<dbReference type="InterPro" id="IPR001849">
    <property type="entry name" value="PH_domain"/>
</dbReference>
<dbReference type="GO" id="GO:0005975">
    <property type="term" value="P:carbohydrate metabolic process"/>
    <property type="evidence" value="ECO:0007669"/>
    <property type="project" value="InterPro"/>
</dbReference>
<dbReference type="PROSITE" id="PS50003">
    <property type="entry name" value="PH_DOMAIN"/>
    <property type="match status" value="1"/>
</dbReference>
<dbReference type="SMART" id="SM00233">
    <property type="entry name" value="PH"/>
    <property type="match status" value="1"/>
</dbReference>
<dbReference type="InterPro" id="IPR011993">
    <property type="entry name" value="PH-like_dom_sf"/>
</dbReference>
<dbReference type="OrthoDB" id="10261837at2759"/>
<dbReference type="Proteomes" id="UP000244855">
    <property type="component" value="Unassembled WGS sequence"/>
</dbReference>
<evidence type="ECO:0000259" key="14">
    <source>
        <dbReference type="PROSITE" id="PS50003"/>
    </source>
</evidence>
<dbReference type="PANTHER" id="PTHR48050:SF25">
    <property type="entry name" value="STEROL 3-BETA-GLUCOSYLTRANSFERASE"/>
    <property type="match status" value="1"/>
</dbReference>
<dbReference type="Pfam" id="PF00169">
    <property type="entry name" value="PH"/>
    <property type="match status" value="1"/>
</dbReference>
<feature type="region of interest" description="Disordered" evidence="13">
    <location>
        <begin position="501"/>
        <end position="597"/>
    </location>
</feature>
<evidence type="ECO:0000256" key="4">
    <source>
        <dbReference type="ARBA" id="ARBA00012650"/>
    </source>
</evidence>
<evidence type="ECO:0000256" key="7">
    <source>
        <dbReference type="ARBA" id="ARBA00022679"/>
    </source>
</evidence>
<reference evidence="15 16" key="1">
    <citation type="journal article" date="2018" name="Sci. Rep.">
        <title>Comparative genomics provides insights into the lifestyle and reveals functional heterogeneity of dark septate endophytic fungi.</title>
        <authorList>
            <person name="Knapp D.G."/>
            <person name="Nemeth J.B."/>
            <person name="Barry K."/>
            <person name="Hainaut M."/>
            <person name="Henrissat B."/>
            <person name="Johnson J."/>
            <person name="Kuo A."/>
            <person name="Lim J.H.P."/>
            <person name="Lipzen A."/>
            <person name="Nolan M."/>
            <person name="Ohm R.A."/>
            <person name="Tamas L."/>
            <person name="Grigoriev I.V."/>
            <person name="Spatafora J.W."/>
            <person name="Nagy L.G."/>
            <person name="Kovacs G.M."/>
        </authorList>
    </citation>
    <scope>NUCLEOTIDE SEQUENCE [LARGE SCALE GENOMIC DNA]</scope>
    <source>
        <strain evidence="15 16">DSE2036</strain>
    </source>
</reference>
<dbReference type="PANTHER" id="PTHR48050">
    <property type="entry name" value="STEROL 3-BETA-GLUCOSYLTRANSFERASE"/>
    <property type="match status" value="1"/>
</dbReference>
<feature type="region of interest" description="Disordered" evidence="13">
    <location>
        <begin position="451"/>
        <end position="480"/>
    </location>
</feature>
<keyword evidence="6" id="KW-0328">Glycosyltransferase</keyword>
<evidence type="ECO:0000256" key="8">
    <source>
        <dbReference type="ARBA" id="ARBA00023006"/>
    </source>
</evidence>
<feature type="region of interest" description="Disordered" evidence="13">
    <location>
        <begin position="1"/>
        <end position="224"/>
    </location>
</feature>
<comment type="similarity">
    <text evidence="3">Belongs to the glycosyltransferase 28 family.</text>
</comment>
<evidence type="ECO:0000256" key="6">
    <source>
        <dbReference type="ARBA" id="ARBA00022676"/>
    </source>
</evidence>
<feature type="compositionally biased region" description="Pro residues" evidence="13">
    <location>
        <begin position="1413"/>
        <end position="1422"/>
    </location>
</feature>
<comment type="catalytic activity">
    <reaction evidence="12">
        <text>a sterol + UDP-alpha-D-glucose = a sterol 3-beta-D-glucoside + UDP + H(+)</text>
        <dbReference type="Rhea" id="RHEA:22724"/>
        <dbReference type="ChEBI" id="CHEBI:15378"/>
        <dbReference type="ChEBI" id="CHEBI:15889"/>
        <dbReference type="ChEBI" id="CHEBI:37424"/>
        <dbReference type="ChEBI" id="CHEBI:58223"/>
        <dbReference type="ChEBI" id="CHEBI:58885"/>
        <dbReference type="EC" id="2.4.1.173"/>
    </reaction>
    <physiologicalReaction direction="left-to-right" evidence="12">
        <dbReference type="Rhea" id="RHEA:22725"/>
    </physiologicalReaction>
</comment>
<dbReference type="GO" id="GO:0005737">
    <property type="term" value="C:cytoplasm"/>
    <property type="evidence" value="ECO:0007669"/>
    <property type="project" value="UniProtKB-SubCell"/>
</dbReference>
<accession>A0A2V1DN77</accession>
<dbReference type="Pfam" id="PF03033">
    <property type="entry name" value="Glyco_transf_28"/>
    <property type="match status" value="1"/>
</dbReference>
<evidence type="ECO:0000256" key="10">
    <source>
        <dbReference type="ARBA" id="ARBA00029843"/>
    </source>
</evidence>
<evidence type="ECO:0000313" key="16">
    <source>
        <dbReference type="Proteomes" id="UP000244855"/>
    </source>
</evidence>
<feature type="region of interest" description="Disordered" evidence="13">
    <location>
        <begin position="619"/>
        <end position="677"/>
    </location>
</feature>
<evidence type="ECO:0000256" key="1">
    <source>
        <dbReference type="ARBA" id="ARBA00004170"/>
    </source>
</evidence>
<keyword evidence="7 15" id="KW-0808">Transferase</keyword>
<evidence type="ECO:0000256" key="11">
    <source>
        <dbReference type="ARBA" id="ARBA00047886"/>
    </source>
</evidence>
<keyword evidence="5" id="KW-0963">Cytoplasm</keyword>
<keyword evidence="16" id="KW-1185">Reference proteome</keyword>
<feature type="compositionally biased region" description="Polar residues" evidence="13">
    <location>
        <begin position="47"/>
        <end position="59"/>
    </location>
</feature>
<dbReference type="CDD" id="cd03784">
    <property type="entry name" value="GT1_Gtf-like"/>
    <property type="match status" value="1"/>
</dbReference>
<dbReference type="SUPFAM" id="SSF53756">
    <property type="entry name" value="UDP-Glycosyltransferase/glycogen phosphorylase"/>
    <property type="match status" value="1"/>
</dbReference>
<feature type="region of interest" description="Disordered" evidence="13">
    <location>
        <begin position="1406"/>
        <end position="1457"/>
    </location>
</feature>
<dbReference type="InterPro" id="IPR050426">
    <property type="entry name" value="Glycosyltransferase_28"/>
</dbReference>
<evidence type="ECO:0000256" key="3">
    <source>
        <dbReference type="ARBA" id="ARBA00006962"/>
    </source>
</evidence>
<proteinExistence type="inferred from homology"/>
<dbReference type="EMBL" id="KZ805400">
    <property type="protein sequence ID" value="PVH99083.1"/>
    <property type="molecule type" value="Genomic_DNA"/>
</dbReference>
<dbReference type="FunFam" id="2.30.29.30:FF:000303">
    <property type="entry name" value="Sterol 3-beta-glucosyltransferase"/>
    <property type="match status" value="1"/>
</dbReference>
<evidence type="ECO:0000256" key="13">
    <source>
        <dbReference type="SAM" id="MobiDB-lite"/>
    </source>
</evidence>
<dbReference type="InterPro" id="IPR048065">
    <property type="entry name" value="ATG26_PH_GRAM2"/>
</dbReference>